<proteinExistence type="inferred from homology"/>
<evidence type="ECO:0000313" key="14">
    <source>
        <dbReference type="EMBL" id="CAH0099435.1"/>
    </source>
</evidence>
<keyword evidence="3 12" id="KW-0813">Transport</keyword>
<feature type="transmembrane region" description="Helical" evidence="13">
    <location>
        <begin position="66"/>
        <end position="85"/>
    </location>
</feature>
<dbReference type="Pfam" id="PF00858">
    <property type="entry name" value="ASC"/>
    <property type="match status" value="1"/>
</dbReference>
<evidence type="ECO:0000256" key="4">
    <source>
        <dbReference type="ARBA" id="ARBA00022461"/>
    </source>
</evidence>
<evidence type="ECO:0000256" key="7">
    <source>
        <dbReference type="ARBA" id="ARBA00023053"/>
    </source>
</evidence>
<evidence type="ECO:0000256" key="12">
    <source>
        <dbReference type="RuleBase" id="RU000679"/>
    </source>
</evidence>
<comment type="subcellular location">
    <subcellularLocation>
        <location evidence="1">Membrane</location>
        <topology evidence="1">Multi-pass membrane protein</topology>
    </subcellularLocation>
</comment>
<keyword evidence="5 12" id="KW-0812">Transmembrane</keyword>
<keyword evidence="15" id="KW-1185">Reference proteome</keyword>
<evidence type="ECO:0000256" key="3">
    <source>
        <dbReference type="ARBA" id="ARBA00022448"/>
    </source>
</evidence>
<evidence type="ECO:0000256" key="10">
    <source>
        <dbReference type="ARBA" id="ARBA00023201"/>
    </source>
</evidence>
<evidence type="ECO:0000313" key="15">
    <source>
        <dbReference type="Proteomes" id="UP000789390"/>
    </source>
</evidence>
<reference evidence="14" key="1">
    <citation type="submission" date="2021-11" db="EMBL/GenBank/DDBJ databases">
        <authorList>
            <person name="Schell T."/>
        </authorList>
    </citation>
    <scope>NUCLEOTIDE SEQUENCE</scope>
    <source>
        <strain evidence="14">M5</strain>
    </source>
</reference>
<evidence type="ECO:0000256" key="5">
    <source>
        <dbReference type="ARBA" id="ARBA00022692"/>
    </source>
</evidence>
<accession>A0A8J2RC14</accession>
<protein>
    <submittedName>
        <fullName evidence="14">Uncharacterized protein</fullName>
    </submittedName>
</protein>
<feature type="transmembrane region" description="Helical" evidence="13">
    <location>
        <begin position="140"/>
        <end position="158"/>
    </location>
</feature>
<keyword evidence="6 13" id="KW-1133">Transmembrane helix</keyword>
<evidence type="ECO:0000256" key="2">
    <source>
        <dbReference type="ARBA" id="ARBA00007193"/>
    </source>
</evidence>
<organism evidence="14 15">
    <name type="scientific">Daphnia galeata</name>
    <dbReference type="NCBI Taxonomy" id="27404"/>
    <lineage>
        <taxon>Eukaryota</taxon>
        <taxon>Metazoa</taxon>
        <taxon>Ecdysozoa</taxon>
        <taxon>Arthropoda</taxon>
        <taxon>Crustacea</taxon>
        <taxon>Branchiopoda</taxon>
        <taxon>Diplostraca</taxon>
        <taxon>Cladocera</taxon>
        <taxon>Anomopoda</taxon>
        <taxon>Daphniidae</taxon>
        <taxon>Daphnia</taxon>
    </lineage>
</organism>
<evidence type="ECO:0000256" key="1">
    <source>
        <dbReference type="ARBA" id="ARBA00004141"/>
    </source>
</evidence>
<evidence type="ECO:0000256" key="6">
    <source>
        <dbReference type="ARBA" id="ARBA00022989"/>
    </source>
</evidence>
<name>A0A8J2RC14_9CRUS</name>
<evidence type="ECO:0000256" key="11">
    <source>
        <dbReference type="ARBA" id="ARBA00023303"/>
    </source>
</evidence>
<keyword evidence="4 12" id="KW-0894">Sodium channel</keyword>
<dbReference type="EMBL" id="CAKKLH010000019">
    <property type="protein sequence ID" value="CAH0099435.1"/>
    <property type="molecule type" value="Genomic_DNA"/>
</dbReference>
<dbReference type="InterPro" id="IPR001873">
    <property type="entry name" value="ENaC"/>
</dbReference>
<dbReference type="GO" id="GO:0005272">
    <property type="term" value="F:sodium channel activity"/>
    <property type="evidence" value="ECO:0007669"/>
    <property type="project" value="UniProtKB-KW"/>
</dbReference>
<dbReference type="GO" id="GO:0016020">
    <property type="term" value="C:membrane"/>
    <property type="evidence" value="ECO:0007669"/>
    <property type="project" value="UniProtKB-SubCell"/>
</dbReference>
<comment type="similarity">
    <text evidence="2 12">Belongs to the amiloride-sensitive sodium channel (TC 1.A.6) family.</text>
</comment>
<evidence type="ECO:0000256" key="13">
    <source>
        <dbReference type="SAM" id="Phobius"/>
    </source>
</evidence>
<evidence type="ECO:0000256" key="9">
    <source>
        <dbReference type="ARBA" id="ARBA00023136"/>
    </source>
</evidence>
<dbReference type="AlphaFoldDB" id="A0A8J2RC14"/>
<gene>
    <name evidence="14" type="ORF">DGAL_LOCUS1569</name>
</gene>
<keyword evidence="7" id="KW-0915">Sodium</keyword>
<keyword evidence="10 12" id="KW-0739">Sodium transport</keyword>
<sequence length="262" mass="28897">MSNRTVAAKVRVPQQTCVNLTHESAKCPTSAIEEINRKCWADYAGRSTCAAVTHLGDKSNPVPVKIIWRITLVFGIVLTAVSTYFSTLSFMNMAGNSEMILQANSVNWFDGFEHPKYHICTSNTFNLTILSEMGFVDTEMISYLILSTSLFVASPALLQDEQRQRQMEFRFNEILTGKGIKDINEIIQLALLKCEDIIAGCISPGVYADSADCCAKFFPSGSFVSTTGACVTTLSAPPMFQHIPSMAFGFVVLIRDSKKSSW</sequence>
<evidence type="ECO:0000256" key="8">
    <source>
        <dbReference type="ARBA" id="ARBA00023065"/>
    </source>
</evidence>
<keyword evidence="8 12" id="KW-0406">Ion transport</keyword>
<keyword evidence="9 13" id="KW-0472">Membrane</keyword>
<keyword evidence="11 12" id="KW-0407">Ion channel</keyword>
<dbReference type="Proteomes" id="UP000789390">
    <property type="component" value="Unassembled WGS sequence"/>
</dbReference>
<comment type="caution">
    <text evidence="14">The sequence shown here is derived from an EMBL/GenBank/DDBJ whole genome shotgun (WGS) entry which is preliminary data.</text>
</comment>
<dbReference type="OrthoDB" id="6351846at2759"/>